<reference evidence="1" key="3">
    <citation type="submission" date="2025-09" db="UniProtKB">
        <authorList>
            <consortium name="Ensembl"/>
        </authorList>
    </citation>
    <scope>IDENTIFICATION</scope>
</reference>
<evidence type="ECO:0000313" key="1">
    <source>
        <dbReference type="Ensembl" id="ENSSHAP00000043796.1"/>
    </source>
</evidence>
<dbReference type="Ensembl" id="ENSSHAT00000035648.1">
    <property type="protein sequence ID" value="ENSSHAP00000043796.1"/>
    <property type="gene ID" value="ENSSHAG00000027471.1"/>
</dbReference>
<name>A0A7N4PYJ4_SARHA</name>
<protein>
    <submittedName>
        <fullName evidence="1">Uncharacterized protein</fullName>
    </submittedName>
</protein>
<dbReference type="AlphaFoldDB" id="A0A7N4PYJ4"/>
<proteinExistence type="predicted"/>
<keyword evidence="2" id="KW-1185">Reference proteome</keyword>
<reference evidence="1" key="2">
    <citation type="submission" date="2025-08" db="UniProtKB">
        <authorList>
            <consortium name="Ensembl"/>
        </authorList>
    </citation>
    <scope>IDENTIFICATION</scope>
</reference>
<dbReference type="Proteomes" id="UP000007648">
    <property type="component" value="Unassembled WGS sequence"/>
</dbReference>
<dbReference type="InParanoid" id="A0A7N4PYJ4"/>
<sequence>GSSGGKLTFGAGTKLTVKA</sequence>
<evidence type="ECO:0000313" key="2">
    <source>
        <dbReference type="Proteomes" id="UP000007648"/>
    </source>
</evidence>
<organism evidence="1 2">
    <name type="scientific">Sarcophilus harrisii</name>
    <name type="common">Tasmanian devil</name>
    <name type="synonym">Sarcophilus laniarius</name>
    <dbReference type="NCBI Taxonomy" id="9305"/>
    <lineage>
        <taxon>Eukaryota</taxon>
        <taxon>Metazoa</taxon>
        <taxon>Chordata</taxon>
        <taxon>Craniata</taxon>
        <taxon>Vertebrata</taxon>
        <taxon>Euteleostomi</taxon>
        <taxon>Mammalia</taxon>
        <taxon>Metatheria</taxon>
        <taxon>Dasyuromorphia</taxon>
        <taxon>Dasyuridae</taxon>
        <taxon>Sarcophilus</taxon>
    </lineage>
</organism>
<reference evidence="1 2" key="1">
    <citation type="journal article" date="2011" name="Proc. Natl. Acad. Sci. U.S.A.">
        <title>Genetic diversity and population structure of the endangered marsupial Sarcophilus harrisii (Tasmanian devil).</title>
        <authorList>
            <person name="Miller W."/>
            <person name="Hayes V.M."/>
            <person name="Ratan A."/>
            <person name="Petersen D.C."/>
            <person name="Wittekindt N.E."/>
            <person name="Miller J."/>
            <person name="Walenz B."/>
            <person name="Knight J."/>
            <person name="Qi J."/>
            <person name="Zhao F."/>
            <person name="Wang Q."/>
            <person name="Bedoya-Reina O.C."/>
            <person name="Katiyar N."/>
            <person name="Tomsho L.P."/>
            <person name="Kasson L.M."/>
            <person name="Hardie R.A."/>
            <person name="Woodbridge P."/>
            <person name="Tindall E.A."/>
            <person name="Bertelsen M.F."/>
            <person name="Dixon D."/>
            <person name="Pyecroft S."/>
            <person name="Helgen K.M."/>
            <person name="Lesk A.M."/>
            <person name="Pringle T.H."/>
            <person name="Patterson N."/>
            <person name="Zhang Y."/>
            <person name="Kreiss A."/>
            <person name="Woods G.M."/>
            <person name="Jones M.E."/>
            <person name="Schuster S.C."/>
        </authorList>
    </citation>
    <scope>NUCLEOTIDE SEQUENCE [LARGE SCALE GENOMIC DNA]</scope>
</reference>
<accession>A0A7N4PYJ4</accession>